<feature type="region of interest" description="Disordered" evidence="1">
    <location>
        <begin position="1"/>
        <end position="27"/>
    </location>
</feature>
<sequence length="207" mass="23510">MANLERTNTMALMGAGQDPSNASPAPKQQQYLGVQYGGWQAKAYGYGAPIRPEDPSIPQLQELVPGQYDSLAQVSDVVDNESGNDLELGNFSRIDLDDLNLPVNEEQIFQALDDEKKEERKKGEEGEVVLVEDEEEEDLETKSKKLEQEKEEAEAARKEEDMNQKLIEQLLSQDMLETRVQTLRKRGRLEKKMRKQLTADKDKAQEE</sequence>
<proteinExistence type="predicted"/>
<feature type="compositionally biased region" description="Basic and acidic residues" evidence="1">
    <location>
        <begin position="140"/>
        <end position="161"/>
    </location>
</feature>
<feature type="region of interest" description="Disordered" evidence="1">
    <location>
        <begin position="187"/>
        <end position="207"/>
    </location>
</feature>
<feature type="compositionally biased region" description="Polar residues" evidence="1">
    <location>
        <begin position="18"/>
        <end position="27"/>
    </location>
</feature>
<feature type="region of interest" description="Disordered" evidence="1">
    <location>
        <begin position="114"/>
        <end position="161"/>
    </location>
</feature>
<feature type="compositionally biased region" description="Basic and acidic residues" evidence="1">
    <location>
        <begin position="114"/>
        <end position="125"/>
    </location>
</feature>
<organism evidence="3">
    <name type="scientific">Caenorhabditis brenneri</name>
    <name type="common">Nematode worm</name>
    <dbReference type="NCBI Taxonomy" id="135651"/>
    <lineage>
        <taxon>Eukaryota</taxon>
        <taxon>Metazoa</taxon>
        <taxon>Ecdysozoa</taxon>
        <taxon>Nematoda</taxon>
        <taxon>Chromadorea</taxon>
        <taxon>Rhabditida</taxon>
        <taxon>Rhabditina</taxon>
        <taxon>Rhabditomorpha</taxon>
        <taxon>Rhabditoidea</taxon>
        <taxon>Rhabditidae</taxon>
        <taxon>Peloderinae</taxon>
        <taxon>Caenorhabditis</taxon>
    </lineage>
</organism>
<feature type="compositionally biased region" description="Polar residues" evidence="1">
    <location>
        <begin position="1"/>
        <end position="10"/>
    </location>
</feature>
<name>G0P686_CAEBE</name>
<keyword evidence="3" id="KW-1185">Reference proteome</keyword>
<accession>G0P686</accession>
<dbReference type="AlphaFoldDB" id="G0P686"/>
<evidence type="ECO:0000313" key="2">
    <source>
        <dbReference type="EMBL" id="EGT46217.1"/>
    </source>
</evidence>
<gene>
    <name evidence="2" type="ORF">CAEBREN_00863</name>
</gene>
<reference evidence="3" key="1">
    <citation type="submission" date="2011-07" db="EMBL/GenBank/DDBJ databases">
        <authorList>
            <consortium name="Caenorhabditis brenneri Sequencing and Analysis Consortium"/>
            <person name="Wilson R.K."/>
        </authorList>
    </citation>
    <scope>NUCLEOTIDE SEQUENCE [LARGE SCALE GENOMIC DNA]</scope>
    <source>
        <strain evidence="3">PB2801</strain>
    </source>
</reference>
<dbReference type="Proteomes" id="UP000008068">
    <property type="component" value="Unassembled WGS sequence"/>
</dbReference>
<dbReference type="EMBL" id="GL380094">
    <property type="protein sequence ID" value="EGT46217.1"/>
    <property type="molecule type" value="Genomic_DNA"/>
</dbReference>
<evidence type="ECO:0000313" key="3">
    <source>
        <dbReference type="Proteomes" id="UP000008068"/>
    </source>
</evidence>
<feature type="compositionally biased region" description="Basic and acidic residues" evidence="1">
    <location>
        <begin position="197"/>
        <end position="207"/>
    </location>
</feature>
<evidence type="ECO:0000256" key="1">
    <source>
        <dbReference type="SAM" id="MobiDB-lite"/>
    </source>
</evidence>
<dbReference type="InParanoid" id="G0P686"/>
<protein>
    <submittedName>
        <fullName evidence="2">Uncharacterized protein</fullName>
    </submittedName>
</protein>
<feature type="compositionally biased region" description="Acidic residues" evidence="1">
    <location>
        <begin position="126"/>
        <end position="139"/>
    </location>
</feature>
<dbReference type="HOGENOM" id="CLU_1327415_0_0_1"/>